<sequence>MMANVLRIEACCDCGIYLSNFRQGQQYCRHLNGPDQSLKTSTIGPECPLEDAEAWATEQDVPLTEHPDVQQLIANVIGARMQRDMYRRALEMVMRNADLLFPRECCDPEHEEECKAQAAVEANVRHVLKQGDKQGHSSEKLNDKYILHAEDRETIKDVIQTIGSCVASFDGEDMVDMYTYLESAMGQLKTVLGDPKPTKGGE</sequence>
<comment type="caution">
    <text evidence="1">The sequence shown here is derived from an EMBL/GenBank/DDBJ whole genome shotgun (WGS) entry which is preliminary data.</text>
</comment>
<organism evidence="1">
    <name type="scientific">marine sediment metagenome</name>
    <dbReference type="NCBI Taxonomy" id="412755"/>
    <lineage>
        <taxon>unclassified sequences</taxon>
        <taxon>metagenomes</taxon>
        <taxon>ecological metagenomes</taxon>
    </lineage>
</organism>
<evidence type="ECO:0000313" key="1">
    <source>
        <dbReference type="EMBL" id="KKK62239.1"/>
    </source>
</evidence>
<name>A0A0F8Z747_9ZZZZ</name>
<dbReference type="AlphaFoldDB" id="A0A0F8Z747"/>
<gene>
    <name evidence="1" type="ORF">LCGC14_3006320</name>
</gene>
<proteinExistence type="predicted"/>
<reference evidence="1" key="1">
    <citation type="journal article" date="2015" name="Nature">
        <title>Complex archaea that bridge the gap between prokaryotes and eukaryotes.</title>
        <authorList>
            <person name="Spang A."/>
            <person name="Saw J.H."/>
            <person name="Jorgensen S.L."/>
            <person name="Zaremba-Niedzwiedzka K."/>
            <person name="Martijn J."/>
            <person name="Lind A.E."/>
            <person name="van Eijk R."/>
            <person name="Schleper C."/>
            <person name="Guy L."/>
            <person name="Ettema T.J."/>
        </authorList>
    </citation>
    <scope>NUCLEOTIDE SEQUENCE</scope>
</reference>
<accession>A0A0F8Z747</accession>
<protein>
    <submittedName>
        <fullName evidence="1">Uncharacterized protein</fullName>
    </submittedName>
</protein>
<dbReference type="EMBL" id="LAZR01062089">
    <property type="protein sequence ID" value="KKK62239.1"/>
    <property type="molecule type" value="Genomic_DNA"/>
</dbReference>